<sequence length="334" mass="37188">MHIQDSRFHQRFITDNPHPETEISSTANTYGFTTIGNFASASSEVVDAPVATSSWYPTLTCGWVLPSGRTSGNHHNRQAKSATGPKADKLIVLGDFNACVETDHAAWQGVLGAHGLGSCNGQENWCLEHQRTVEIAASNCLHGHRALTYRTGLFGYTRIHESRIIRNVESTDIPCTISTPTFAATAATTTTTIATDDNHQPLSDLSCPHCACNFTSRIGLIGQRRIHVTEPGEPPNQITEKLEDLHAPADNATAETRWCQMRNVIQSTALEFLGRARRQHQDWFDYNNADISNLLAEKNGRHKAYMDLRTDATKATFFRCRRLVQQRLREMQDA</sequence>
<evidence type="ECO:0000313" key="2">
    <source>
        <dbReference type="EMBL" id="VDM04479.1"/>
    </source>
</evidence>
<dbReference type="Proteomes" id="UP000275846">
    <property type="component" value="Unassembled WGS sequence"/>
</dbReference>
<feature type="region of interest" description="Disordered" evidence="1">
    <location>
        <begin position="1"/>
        <end position="20"/>
    </location>
</feature>
<reference evidence="4" key="1">
    <citation type="submission" date="2016-06" db="UniProtKB">
        <authorList>
            <consortium name="WormBaseParasite"/>
        </authorList>
    </citation>
    <scope>IDENTIFICATION</scope>
</reference>
<dbReference type="WBParaSite" id="SSLN_0001877601-mRNA-1">
    <property type="protein sequence ID" value="SSLN_0001877601-mRNA-1"/>
    <property type="gene ID" value="SSLN_0001877601"/>
</dbReference>
<dbReference type="AlphaFoldDB" id="A0A183TNP5"/>
<evidence type="ECO:0000256" key="1">
    <source>
        <dbReference type="SAM" id="MobiDB-lite"/>
    </source>
</evidence>
<name>A0A183TNP5_SCHSO</name>
<evidence type="ECO:0000313" key="4">
    <source>
        <dbReference type="WBParaSite" id="SSLN_0001877601-mRNA-1"/>
    </source>
</evidence>
<keyword evidence="3" id="KW-1185">Reference proteome</keyword>
<protein>
    <submittedName>
        <fullName evidence="4">C2H2-type domain-containing protein</fullName>
    </submittedName>
</protein>
<dbReference type="EMBL" id="UYSU01043670">
    <property type="protein sequence ID" value="VDM04479.1"/>
    <property type="molecule type" value="Genomic_DNA"/>
</dbReference>
<organism evidence="4">
    <name type="scientific">Schistocephalus solidus</name>
    <name type="common">Tapeworm</name>
    <dbReference type="NCBI Taxonomy" id="70667"/>
    <lineage>
        <taxon>Eukaryota</taxon>
        <taxon>Metazoa</taxon>
        <taxon>Spiralia</taxon>
        <taxon>Lophotrochozoa</taxon>
        <taxon>Platyhelminthes</taxon>
        <taxon>Cestoda</taxon>
        <taxon>Eucestoda</taxon>
        <taxon>Diphyllobothriidea</taxon>
        <taxon>Diphyllobothriidae</taxon>
        <taxon>Schistocephalus</taxon>
    </lineage>
</organism>
<evidence type="ECO:0000313" key="3">
    <source>
        <dbReference type="Proteomes" id="UP000275846"/>
    </source>
</evidence>
<proteinExistence type="predicted"/>
<accession>A0A183TNP5</accession>
<reference evidence="2 3" key="2">
    <citation type="submission" date="2018-11" db="EMBL/GenBank/DDBJ databases">
        <authorList>
            <consortium name="Pathogen Informatics"/>
        </authorList>
    </citation>
    <scope>NUCLEOTIDE SEQUENCE [LARGE SCALE GENOMIC DNA]</scope>
    <source>
        <strain evidence="2 3">NST_G2</strain>
    </source>
</reference>
<gene>
    <name evidence="2" type="ORF">SSLN_LOCUS18093</name>
</gene>